<dbReference type="AlphaFoldDB" id="A0ABD0U596"/>
<gene>
    <name evidence="2" type="ORF">M5K25_021898</name>
</gene>
<dbReference type="Proteomes" id="UP001552299">
    <property type="component" value="Unassembled WGS sequence"/>
</dbReference>
<organism evidence="2 3">
    <name type="scientific">Dendrobium thyrsiflorum</name>
    <name type="common">Pinecone-like raceme dendrobium</name>
    <name type="synonym">Orchid</name>
    <dbReference type="NCBI Taxonomy" id="117978"/>
    <lineage>
        <taxon>Eukaryota</taxon>
        <taxon>Viridiplantae</taxon>
        <taxon>Streptophyta</taxon>
        <taxon>Embryophyta</taxon>
        <taxon>Tracheophyta</taxon>
        <taxon>Spermatophyta</taxon>
        <taxon>Magnoliopsida</taxon>
        <taxon>Liliopsida</taxon>
        <taxon>Asparagales</taxon>
        <taxon>Orchidaceae</taxon>
        <taxon>Epidendroideae</taxon>
        <taxon>Malaxideae</taxon>
        <taxon>Dendrobiinae</taxon>
        <taxon>Dendrobium</taxon>
    </lineage>
</organism>
<evidence type="ECO:0000256" key="1">
    <source>
        <dbReference type="SAM" id="MobiDB-lite"/>
    </source>
</evidence>
<evidence type="ECO:0000313" key="3">
    <source>
        <dbReference type="Proteomes" id="UP001552299"/>
    </source>
</evidence>
<evidence type="ECO:0000313" key="2">
    <source>
        <dbReference type="EMBL" id="KAL0907484.1"/>
    </source>
</evidence>
<keyword evidence="3" id="KW-1185">Reference proteome</keyword>
<protein>
    <submittedName>
        <fullName evidence="2">Uncharacterized protein</fullName>
    </submittedName>
</protein>
<reference evidence="2 3" key="1">
    <citation type="journal article" date="2024" name="Plant Biotechnol. J.">
        <title>Dendrobium thyrsiflorum genome and its molecular insights into genes involved in important horticultural traits.</title>
        <authorList>
            <person name="Chen B."/>
            <person name="Wang J.Y."/>
            <person name="Zheng P.J."/>
            <person name="Li K.L."/>
            <person name="Liang Y.M."/>
            <person name="Chen X.F."/>
            <person name="Zhang C."/>
            <person name="Zhao X."/>
            <person name="He X."/>
            <person name="Zhang G.Q."/>
            <person name="Liu Z.J."/>
            <person name="Xu Q."/>
        </authorList>
    </citation>
    <scope>NUCLEOTIDE SEQUENCE [LARGE SCALE GENOMIC DNA]</scope>
    <source>
        <strain evidence="2">GZMU011</strain>
    </source>
</reference>
<feature type="region of interest" description="Disordered" evidence="1">
    <location>
        <begin position="209"/>
        <end position="267"/>
    </location>
</feature>
<accession>A0ABD0U596</accession>
<name>A0ABD0U596_DENTH</name>
<comment type="caution">
    <text evidence="2">The sequence shown here is derived from an EMBL/GenBank/DDBJ whole genome shotgun (WGS) entry which is preliminary data.</text>
</comment>
<proteinExistence type="predicted"/>
<sequence>MTEKALELILIRIHHAYKPCSQGRAEIFPFSRELQQNLTLIASLASKAAAMEHQASGAAWSFSLLLVGGTSAAAEVGLLRSFSAIFGLPSARQRLATLQASSLGITSHSPSLAIIKHSSSGVISKITISGADITTGFRLLLANGKLQMEQELVPQKLVDLLRQTNTWRAFIAVKNSGPPDERSENQPFVREKLRSVPLTFWSIESGTVRPPRLSTARESPQLATRSRPPPTTATTAVEPTISDSIPERSHRQSGSPTRPHAHAERAS</sequence>
<dbReference type="EMBL" id="JANQDX010000017">
    <property type="protein sequence ID" value="KAL0907484.1"/>
    <property type="molecule type" value="Genomic_DNA"/>
</dbReference>